<sequence length="291" mass="31919">MTTIMDGKKVAAHLSEEIKEVVEKSHSLGITPKVALVRVGDLSDSISYENAAVKRFEKLGIETERFSFPEDVSARAFLSRFREINEDYSINGILLLQPIPKHIDMKRVVEIMNPIKDIDGMTPDNMGKLIVKEKNRLEPCTPAAVMEMLKFYDIDLKGKNVTVVGASAVVGKPLSLLLMNQEATVTTCNLYTDDLVAKCKDADVIISAAGAVNLIDEPHVKEGAVVVDVGINFNEEGKLVGDVNYEAVKDKTSYITPVPGGIGAITTTVLAYHLMLATDYQKEPVLFLENH</sequence>
<organism evidence="14 15">
    <name type="scientific">Lacicoccus alkaliphilus DSM 16010</name>
    <dbReference type="NCBI Taxonomy" id="1123231"/>
    <lineage>
        <taxon>Bacteria</taxon>
        <taxon>Bacillati</taxon>
        <taxon>Bacillota</taxon>
        <taxon>Bacilli</taxon>
        <taxon>Bacillales</taxon>
        <taxon>Salinicoccaceae</taxon>
        <taxon>Lacicoccus</taxon>
    </lineage>
</organism>
<keyword evidence="7 11" id="KW-0560">Oxidoreductase</keyword>
<dbReference type="SUPFAM" id="SSF53223">
    <property type="entry name" value="Aminoacid dehydrogenase-like, N-terminal domain"/>
    <property type="match status" value="1"/>
</dbReference>
<comment type="caution">
    <text evidence="11">Lacks conserved residue(s) required for the propagation of feature annotation.</text>
</comment>
<keyword evidence="9 11" id="KW-0486">Methionine biosynthesis</keyword>
<name>A0A1M7J7T6_9BACL</name>
<dbReference type="GO" id="GO:0004488">
    <property type="term" value="F:methylenetetrahydrofolate dehydrogenase (NADP+) activity"/>
    <property type="evidence" value="ECO:0007669"/>
    <property type="project" value="UniProtKB-UniRule"/>
</dbReference>
<comment type="catalytic activity">
    <reaction evidence="11">
        <text>(6R)-5,10-methenyltetrahydrofolate + H2O = (6R)-10-formyltetrahydrofolate + H(+)</text>
        <dbReference type="Rhea" id="RHEA:23700"/>
        <dbReference type="ChEBI" id="CHEBI:15377"/>
        <dbReference type="ChEBI" id="CHEBI:15378"/>
        <dbReference type="ChEBI" id="CHEBI:57455"/>
        <dbReference type="ChEBI" id="CHEBI:195366"/>
        <dbReference type="EC" id="3.5.4.9"/>
    </reaction>
</comment>
<comment type="catalytic activity">
    <reaction evidence="11">
        <text>(6R)-5,10-methylene-5,6,7,8-tetrahydrofolate + NADP(+) = (6R)-5,10-methenyltetrahydrofolate + NADPH</text>
        <dbReference type="Rhea" id="RHEA:22812"/>
        <dbReference type="ChEBI" id="CHEBI:15636"/>
        <dbReference type="ChEBI" id="CHEBI:57455"/>
        <dbReference type="ChEBI" id="CHEBI:57783"/>
        <dbReference type="ChEBI" id="CHEBI:58349"/>
        <dbReference type="EC" id="1.5.1.5"/>
    </reaction>
</comment>
<dbReference type="GO" id="GO:0004477">
    <property type="term" value="F:methenyltetrahydrofolate cyclohydrolase activity"/>
    <property type="evidence" value="ECO:0007669"/>
    <property type="project" value="UniProtKB-UniRule"/>
</dbReference>
<dbReference type="PRINTS" id="PR00085">
    <property type="entry name" value="THFDHDRGNASE"/>
</dbReference>
<dbReference type="EC" id="3.5.4.9" evidence="11"/>
<dbReference type="Pfam" id="PF02882">
    <property type="entry name" value="THF_DHG_CYH_C"/>
    <property type="match status" value="1"/>
</dbReference>
<gene>
    <name evidence="11" type="primary">folD</name>
    <name evidence="14" type="ORF">SAMN02745189_02246</name>
</gene>
<evidence type="ECO:0000259" key="12">
    <source>
        <dbReference type="Pfam" id="PF00763"/>
    </source>
</evidence>
<dbReference type="InterPro" id="IPR000672">
    <property type="entry name" value="THF_DH/CycHdrlase"/>
</dbReference>
<evidence type="ECO:0000256" key="3">
    <source>
        <dbReference type="ARBA" id="ARBA00022605"/>
    </source>
</evidence>
<keyword evidence="5 11" id="KW-0378">Hydrolase</keyword>
<dbReference type="AlphaFoldDB" id="A0A1M7J7T6"/>
<evidence type="ECO:0000256" key="4">
    <source>
        <dbReference type="ARBA" id="ARBA00022755"/>
    </source>
</evidence>
<evidence type="ECO:0000256" key="11">
    <source>
        <dbReference type="HAMAP-Rule" id="MF_01576"/>
    </source>
</evidence>
<dbReference type="UniPathway" id="UPA00193"/>
<feature type="binding site" evidence="11">
    <location>
        <position position="231"/>
    </location>
    <ligand>
        <name>NADP(+)</name>
        <dbReference type="ChEBI" id="CHEBI:58349"/>
    </ligand>
</feature>
<keyword evidence="15" id="KW-1185">Reference proteome</keyword>
<evidence type="ECO:0000256" key="6">
    <source>
        <dbReference type="ARBA" id="ARBA00022857"/>
    </source>
</evidence>
<evidence type="ECO:0000256" key="1">
    <source>
        <dbReference type="ARBA" id="ARBA00004777"/>
    </source>
</evidence>
<dbReference type="GO" id="GO:0006164">
    <property type="term" value="P:purine nucleotide biosynthetic process"/>
    <property type="evidence" value="ECO:0007669"/>
    <property type="project" value="UniProtKB-KW"/>
</dbReference>
<accession>A0A1M7J7T6</accession>
<dbReference type="Gene3D" id="3.40.50.720">
    <property type="entry name" value="NAD(P)-binding Rossmann-like Domain"/>
    <property type="match status" value="1"/>
</dbReference>
<evidence type="ECO:0000313" key="15">
    <source>
        <dbReference type="Proteomes" id="UP000184206"/>
    </source>
</evidence>
<keyword evidence="2 11" id="KW-0554">One-carbon metabolism</keyword>
<dbReference type="HAMAP" id="MF_01576">
    <property type="entry name" value="THF_DHG_CYH"/>
    <property type="match status" value="1"/>
</dbReference>
<dbReference type="CDD" id="cd01080">
    <property type="entry name" value="NAD_bind_m-THF_DH_Cyclohyd"/>
    <property type="match status" value="1"/>
</dbReference>
<dbReference type="InterPro" id="IPR046346">
    <property type="entry name" value="Aminoacid_DH-like_N_sf"/>
</dbReference>
<evidence type="ECO:0000259" key="13">
    <source>
        <dbReference type="Pfam" id="PF02882"/>
    </source>
</evidence>
<dbReference type="InterPro" id="IPR020631">
    <property type="entry name" value="THF_DH/CycHdrlase_NAD-bd_dom"/>
</dbReference>
<feature type="domain" description="Tetrahydrofolate dehydrogenase/cyclohydrolase NAD(P)-binding" evidence="13">
    <location>
        <begin position="139"/>
        <end position="279"/>
    </location>
</feature>
<feature type="domain" description="Tetrahydrofolate dehydrogenase/cyclohydrolase catalytic" evidence="12">
    <location>
        <begin position="5"/>
        <end position="119"/>
    </location>
</feature>
<feature type="binding site" evidence="11">
    <location>
        <begin position="165"/>
        <end position="167"/>
    </location>
    <ligand>
        <name>NADP(+)</name>
        <dbReference type="ChEBI" id="CHEBI:58349"/>
    </ligand>
</feature>
<dbReference type="InterPro" id="IPR020630">
    <property type="entry name" value="THF_DH/CycHdrlase_cat_dom"/>
</dbReference>
<evidence type="ECO:0000256" key="8">
    <source>
        <dbReference type="ARBA" id="ARBA00023102"/>
    </source>
</evidence>
<evidence type="ECO:0000256" key="2">
    <source>
        <dbReference type="ARBA" id="ARBA00022563"/>
    </source>
</evidence>
<dbReference type="PANTHER" id="PTHR48099">
    <property type="entry name" value="C-1-TETRAHYDROFOLATE SYNTHASE, CYTOPLASMIC-RELATED"/>
    <property type="match status" value="1"/>
</dbReference>
<dbReference type="OrthoDB" id="9803580at2"/>
<dbReference type="GO" id="GO:0005829">
    <property type="term" value="C:cytosol"/>
    <property type="evidence" value="ECO:0007669"/>
    <property type="project" value="TreeGrafter"/>
</dbReference>
<protein>
    <recommendedName>
        <fullName evidence="11">Bifunctional protein FolD</fullName>
    </recommendedName>
    <domain>
        <recommendedName>
            <fullName evidence="11">Methylenetetrahydrofolate dehydrogenase</fullName>
            <ecNumber evidence="11">1.5.1.5</ecNumber>
        </recommendedName>
    </domain>
    <domain>
        <recommendedName>
            <fullName evidence="11">Methenyltetrahydrofolate cyclohydrolase</fullName>
            <ecNumber evidence="11">3.5.4.9</ecNumber>
        </recommendedName>
    </domain>
</protein>
<evidence type="ECO:0000313" key="14">
    <source>
        <dbReference type="EMBL" id="SHM49065.1"/>
    </source>
</evidence>
<dbReference type="RefSeq" id="WP_072710666.1">
    <property type="nucleotide sequence ID" value="NZ_FRCF01000012.1"/>
</dbReference>
<dbReference type="InterPro" id="IPR036291">
    <property type="entry name" value="NAD(P)-bd_dom_sf"/>
</dbReference>
<comment type="subunit">
    <text evidence="11">Homodimer.</text>
</comment>
<dbReference type="Proteomes" id="UP000184206">
    <property type="component" value="Unassembled WGS sequence"/>
</dbReference>
<keyword evidence="8 11" id="KW-0368">Histidine biosynthesis</keyword>
<dbReference type="Gene3D" id="3.40.50.10860">
    <property type="entry name" value="Leucine Dehydrogenase, chain A, domain 1"/>
    <property type="match status" value="1"/>
</dbReference>
<dbReference type="EMBL" id="FRCF01000012">
    <property type="protein sequence ID" value="SHM49065.1"/>
    <property type="molecule type" value="Genomic_DNA"/>
</dbReference>
<comment type="pathway">
    <text evidence="1 11">One-carbon metabolism; tetrahydrofolate interconversion.</text>
</comment>
<comment type="similarity">
    <text evidence="11">Belongs to the tetrahydrofolate dehydrogenase/cyclohydrolase family.</text>
</comment>
<dbReference type="PANTHER" id="PTHR48099:SF5">
    <property type="entry name" value="C-1-TETRAHYDROFOLATE SYNTHASE, CYTOPLASMIC"/>
    <property type="match status" value="1"/>
</dbReference>
<evidence type="ECO:0000256" key="9">
    <source>
        <dbReference type="ARBA" id="ARBA00023167"/>
    </source>
</evidence>
<evidence type="ECO:0000256" key="5">
    <source>
        <dbReference type="ARBA" id="ARBA00022801"/>
    </source>
</evidence>
<evidence type="ECO:0000256" key="7">
    <source>
        <dbReference type="ARBA" id="ARBA00023002"/>
    </source>
</evidence>
<comment type="function">
    <text evidence="11">Catalyzes the oxidation of 5,10-methylenetetrahydrofolate to 5,10-methenyltetrahydrofolate and then the hydrolysis of 5,10-methenyltetrahydrofolate to 10-formyltetrahydrofolate.</text>
</comment>
<dbReference type="Pfam" id="PF00763">
    <property type="entry name" value="THF_DHG_CYH"/>
    <property type="match status" value="1"/>
</dbReference>
<dbReference type="SUPFAM" id="SSF51735">
    <property type="entry name" value="NAD(P)-binding Rossmann-fold domains"/>
    <property type="match status" value="1"/>
</dbReference>
<keyword evidence="4 11" id="KW-0658">Purine biosynthesis</keyword>
<evidence type="ECO:0000256" key="10">
    <source>
        <dbReference type="ARBA" id="ARBA00023268"/>
    </source>
</evidence>
<dbReference type="GO" id="GO:0000105">
    <property type="term" value="P:L-histidine biosynthetic process"/>
    <property type="evidence" value="ECO:0007669"/>
    <property type="project" value="UniProtKB-KW"/>
</dbReference>
<keyword evidence="10 11" id="KW-0511">Multifunctional enzyme</keyword>
<keyword evidence="6 11" id="KW-0521">NADP</keyword>
<reference evidence="14 15" key="1">
    <citation type="submission" date="2016-11" db="EMBL/GenBank/DDBJ databases">
        <authorList>
            <person name="Jaros S."/>
            <person name="Januszkiewicz K."/>
            <person name="Wedrychowicz H."/>
        </authorList>
    </citation>
    <scope>NUCLEOTIDE SEQUENCE [LARGE SCALE GENOMIC DNA]</scope>
    <source>
        <strain evidence="14 15">DSM 16010</strain>
    </source>
</reference>
<dbReference type="FunFam" id="3.40.50.720:FF:000094">
    <property type="entry name" value="Bifunctional protein FolD"/>
    <property type="match status" value="1"/>
</dbReference>
<dbReference type="STRING" id="1123231.SAMN02745189_02246"/>
<dbReference type="GO" id="GO:0035999">
    <property type="term" value="P:tetrahydrofolate interconversion"/>
    <property type="evidence" value="ECO:0007669"/>
    <property type="project" value="UniProtKB-UniRule"/>
</dbReference>
<dbReference type="GO" id="GO:0009086">
    <property type="term" value="P:methionine biosynthetic process"/>
    <property type="evidence" value="ECO:0007669"/>
    <property type="project" value="UniProtKB-KW"/>
</dbReference>
<proteinExistence type="inferred from homology"/>
<dbReference type="EC" id="1.5.1.5" evidence="11"/>
<keyword evidence="3 11" id="KW-0028">Amino-acid biosynthesis</keyword>